<evidence type="ECO:0000256" key="1">
    <source>
        <dbReference type="SAM" id="MobiDB-lite"/>
    </source>
</evidence>
<evidence type="ECO:0000313" key="4">
    <source>
        <dbReference type="Proteomes" id="UP000244571"/>
    </source>
</evidence>
<gene>
    <name evidence="3" type="ORF">DBV39_08250</name>
</gene>
<sequence length="218" mass="23765">MNRLSWCQRLACRGILAFAAALAGSTQAIAQPSTEPNEQTFGSWSFIHVPGSDVWTTGTESGKHEDIIIGISYVAELGCNEAVFEYSMPAPSPADRLVDGNYPGVIEIQINDEDEWVVEQGSAYVETGPSIDGTALIYSISFTVDDAFTKELVEGETVWINFVGDDDIDWFDLEGAKLAIGLAKLSCHQYLMHGRTAPAPRSMPNPDFELDRPTASEI</sequence>
<proteinExistence type="predicted"/>
<name>A0A2R4XIW9_9BURK</name>
<feature type="region of interest" description="Disordered" evidence="1">
    <location>
        <begin position="196"/>
        <end position="218"/>
    </location>
</feature>
<organism evidence="3 4">
    <name type="scientific">Orrella marina</name>
    <dbReference type="NCBI Taxonomy" id="2163011"/>
    <lineage>
        <taxon>Bacteria</taxon>
        <taxon>Pseudomonadati</taxon>
        <taxon>Pseudomonadota</taxon>
        <taxon>Betaproteobacteria</taxon>
        <taxon>Burkholderiales</taxon>
        <taxon>Alcaligenaceae</taxon>
        <taxon>Orrella</taxon>
    </lineage>
</organism>
<evidence type="ECO:0000313" key="3">
    <source>
        <dbReference type="EMBL" id="AWB33693.1"/>
    </source>
</evidence>
<evidence type="ECO:0008006" key="5">
    <source>
        <dbReference type="Google" id="ProtNLM"/>
    </source>
</evidence>
<dbReference type="EMBL" id="CP028901">
    <property type="protein sequence ID" value="AWB33693.1"/>
    <property type="molecule type" value="Genomic_DNA"/>
</dbReference>
<feature type="chain" id="PRO_5015313776" description="APCDD1 domain-containing protein" evidence="2">
    <location>
        <begin position="31"/>
        <end position="218"/>
    </location>
</feature>
<dbReference type="KEGG" id="boz:DBV39_08250"/>
<keyword evidence="2" id="KW-0732">Signal</keyword>
<feature type="signal peptide" evidence="2">
    <location>
        <begin position="1"/>
        <end position="30"/>
    </location>
</feature>
<feature type="compositionally biased region" description="Basic and acidic residues" evidence="1">
    <location>
        <begin position="209"/>
        <end position="218"/>
    </location>
</feature>
<dbReference type="RefSeq" id="WP_108621122.1">
    <property type="nucleotide sequence ID" value="NZ_CP028901.1"/>
</dbReference>
<protein>
    <recommendedName>
        <fullName evidence="5">APCDD1 domain-containing protein</fullName>
    </recommendedName>
</protein>
<accession>A0A2R4XIW9</accession>
<reference evidence="3 4" key="1">
    <citation type="submission" date="2018-04" db="EMBL/GenBank/DDBJ databases">
        <title>Bordetella sp. HZ20 isolated from seawater.</title>
        <authorList>
            <person name="Sun C."/>
        </authorList>
    </citation>
    <scope>NUCLEOTIDE SEQUENCE [LARGE SCALE GENOMIC DNA]</scope>
    <source>
        <strain evidence="3 4">HZ20</strain>
    </source>
</reference>
<keyword evidence="4" id="KW-1185">Reference proteome</keyword>
<dbReference type="AlphaFoldDB" id="A0A2R4XIW9"/>
<dbReference type="Proteomes" id="UP000244571">
    <property type="component" value="Chromosome"/>
</dbReference>
<evidence type="ECO:0000256" key="2">
    <source>
        <dbReference type="SAM" id="SignalP"/>
    </source>
</evidence>